<feature type="compositionally biased region" description="Polar residues" evidence="2">
    <location>
        <begin position="233"/>
        <end position="256"/>
    </location>
</feature>
<feature type="region of interest" description="Disordered" evidence="2">
    <location>
        <begin position="184"/>
        <end position="300"/>
    </location>
</feature>
<gene>
    <name evidence="4" type="ORF">PHYPSEUDO_011682</name>
</gene>
<dbReference type="Proteomes" id="UP000694044">
    <property type="component" value="Unassembled WGS sequence"/>
</dbReference>
<evidence type="ECO:0000256" key="3">
    <source>
        <dbReference type="SAM" id="Phobius"/>
    </source>
</evidence>
<feature type="compositionally biased region" description="Basic and acidic residues" evidence="2">
    <location>
        <begin position="184"/>
        <end position="231"/>
    </location>
</feature>
<name>A0A8T1W805_9STRA</name>
<evidence type="ECO:0000313" key="5">
    <source>
        <dbReference type="Proteomes" id="UP000694044"/>
    </source>
</evidence>
<reference evidence="4" key="1">
    <citation type="submission" date="2021-02" db="EMBL/GenBank/DDBJ databases">
        <authorList>
            <person name="Palmer J.M."/>
        </authorList>
    </citation>
    <scope>NUCLEOTIDE SEQUENCE</scope>
    <source>
        <strain evidence="4">SCRP734</strain>
    </source>
</reference>
<keyword evidence="3" id="KW-1133">Transmembrane helix</keyword>
<dbReference type="AlphaFoldDB" id="A0A8T1W805"/>
<keyword evidence="3" id="KW-0812">Transmembrane</keyword>
<evidence type="ECO:0000313" key="4">
    <source>
        <dbReference type="EMBL" id="KAG7388848.1"/>
    </source>
</evidence>
<feature type="coiled-coil region" evidence="1">
    <location>
        <begin position="323"/>
        <end position="352"/>
    </location>
</feature>
<dbReference type="OrthoDB" id="75925at2759"/>
<feature type="compositionally biased region" description="Acidic residues" evidence="2">
    <location>
        <begin position="383"/>
        <end position="397"/>
    </location>
</feature>
<evidence type="ECO:0000256" key="2">
    <source>
        <dbReference type="SAM" id="MobiDB-lite"/>
    </source>
</evidence>
<keyword evidence="1" id="KW-0175">Coiled coil</keyword>
<accession>A0A8T1W805</accession>
<comment type="caution">
    <text evidence="4">The sequence shown here is derived from an EMBL/GenBank/DDBJ whole genome shotgun (WGS) entry which is preliminary data.</text>
</comment>
<feature type="transmembrane region" description="Helical" evidence="3">
    <location>
        <begin position="465"/>
        <end position="485"/>
    </location>
</feature>
<evidence type="ECO:0000256" key="1">
    <source>
        <dbReference type="SAM" id="Coils"/>
    </source>
</evidence>
<keyword evidence="3" id="KW-0472">Membrane</keyword>
<organism evidence="4 5">
    <name type="scientific">Phytophthora pseudosyringae</name>
    <dbReference type="NCBI Taxonomy" id="221518"/>
    <lineage>
        <taxon>Eukaryota</taxon>
        <taxon>Sar</taxon>
        <taxon>Stramenopiles</taxon>
        <taxon>Oomycota</taxon>
        <taxon>Peronosporomycetes</taxon>
        <taxon>Peronosporales</taxon>
        <taxon>Peronosporaceae</taxon>
        <taxon>Phytophthora</taxon>
    </lineage>
</organism>
<dbReference type="EMBL" id="JAGDFM010000053">
    <property type="protein sequence ID" value="KAG7388848.1"/>
    <property type="molecule type" value="Genomic_DNA"/>
</dbReference>
<feature type="compositionally biased region" description="Low complexity" evidence="2">
    <location>
        <begin position="272"/>
        <end position="282"/>
    </location>
</feature>
<sequence>MIVDALRWATTKVDESVVNPVASRLAGSVANPAVLSFLLWNRLKTLTPQRARNLTRLLATALANALGVFGAERGQQLGASTNQLQEDFVRAASSRGGRDVVLNSVATVAKVAQALNTPETKAATQQLFQTLQSVVDFFASDDGRRIISSTGECLTSASEMAASPESSIFLAELATNLLHTLESEEKRRQTAQHEEEDVKVKHEEHEEQEQELGRGLHHDVGEDGRGMEEKQPYSPTSSMADTRWSFDTESMLSSAPGTPMTGMYTPRASVDGPMPSSPSVRPGPRRRVSISSPAETNSSYRSARIEKEVLLKMGVDPSMLSEIQRVLDVIAADEEEKERVETQRQREEAEYVANLVVPEPTEGNQTADIADDGIAHAFGNDEEEEKADEAMNEDEDVPSPTPVLLPEWHEEPLREALRRRHAHAGAVTEQRDPAERQAREMAAVLAQRHVKHGDLQSADVVACRVIAQMIVYGVGLFLLVAGYLLSRNLFG</sequence>
<feature type="region of interest" description="Disordered" evidence="2">
    <location>
        <begin position="383"/>
        <end position="405"/>
    </location>
</feature>
<proteinExistence type="predicted"/>
<protein>
    <submittedName>
        <fullName evidence="4">Uncharacterized protein</fullName>
    </submittedName>
</protein>
<keyword evidence="5" id="KW-1185">Reference proteome</keyword>